<dbReference type="Proteomes" id="UP000178121">
    <property type="component" value="Unassembled WGS sequence"/>
</dbReference>
<proteinExistence type="predicted"/>
<dbReference type="EMBL" id="MHRI01000030">
    <property type="protein sequence ID" value="OHA20342.1"/>
    <property type="molecule type" value="Genomic_DNA"/>
</dbReference>
<gene>
    <name evidence="2" type="ORF">A2849_01030</name>
</gene>
<feature type="region of interest" description="Disordered" evidence="1">
    <location>
        <begin position="1"/>
        <end position="27"/>
    </location>
</feature>
<protein>
    <submittedName>
        <fullName evidence="2">Uncharacterized protein</fullName>
    </submittedName>
</protein>
<evidence type="ECO:0000256" key="1">
    <source>
        <dbReference type="SAM" id="MobiDB-lite"/>
    </source>
</evidence>
<organism evidence="2 3">
    <name type="scientific">Candidatus Taylorbacteria bacterium RIFCSPHIGHO2_01_FULL_51_15</name>
    <dbReference type="NCBI Taxonomy" id="1802304"/>
    <lineage>
        <taxon>Bacteria</taxon>
        <taxon>Candidatus Tayloriibacteriota</taxon>
    </lineage>
</organism>
<name>A0A1G2MBC4_9BACT</name>
<evidence type="ECO:0000313" key="2">
    <source>
        <dbReference type="EMBL" id="OHA20342.1"/>
    </source>
</evidence>
<accession>A0A1G2MBC4</accession>
<evidence type="ECO:0000313" key="3">
    <source>
        <dbReference type="Proteomes" id="UP000178121"/>
    </source>
</evidence>
<reference evidence="2 3" key="1">
    <citation type="journal article" date="2016" name="Nat. Commun.">
        <title>Thousands of microbial genomes shed light on interconnected biogeochemical processes in an aquifer system.</title>
        <authorList>
            <person name="Anantharaman K."/>
            <person name="Brown C.T."/>
            <person name="Hug L.A."/>
            <person name="Sharon I."/>
            <person name="Castelle C.J."/>
            <person name="Probst A.J."/>
            <person name="Thomas B.C."/>
            <person name="Singh A."/>
            <person name="Wilkins M.J."/>
            <person name="Karaoz U."/>
            <person name="Brodie E.L."/>
            <person name="Williams K.H."/>
            <person name="Hubbard S.S."/>
            <person name="Banfield J.F."/>
        </authorList>
    </citation>
    <scope>NUCLEOTIDE SEQUENCE [LARGE SCALE GENOMIC DNA]</scope>
</reference>
<sequence length="136" mass="14525">MVSTDTKDQLASLEENSPPEGVEESATHVVPETLNSFPAPSCDCNVIFSDTAPGGTVWGGDTKTNFCTSARSSVGCGIESKIPTRNKKLKIGATHAGKLAREQRRRGHRLMGILWDKKCGGKLVRARNVTGKRASG</sequence>
<dbReference type="AlphaFoldDB" id="A0A1G2MBC4"/>
<comment type="caution">
    <text evidence="2">The sequence shown here is derived from an EMBL/GenBank/DDBJ whole genome shotgun (WGS) entry which is preliminary data.</text>
</comment>